<reference evidence="2" key="1">
    <citation type="journal article" date="2014" name="Int. J. Syst. Evol. Microbiol.">
        <title>Complete genome sequence of Corynebacterium casei LMG S-19264T (=DSM 44701T), isolated from a smear-ripened cheese.</title>
        <authorList>
            <consortium name="US DOE Joint Genome Institute (JGI-PGF)"/>
            <person name="Walter F."/>
            <person name="Albersmeier A."/>
            <person name="Kalinowski J."/>
            <person name="Ruckert C."/>
        </authorList>
    </citation>
    <scope>NUCLEOTIDE SEQUENCE</scope>
    <source>
        <strain evidence="2">NBRC 112290</strain>
    </source>
</reference>
<evidence type="ECO:0000256" key="1">
    <source>
        <dbReference type="SAM" id="Phobius"/>
    </source>
</evidence>
<proteinExistence type="predicted"/>
<keyword evidence="1" id="KW-0812">Transmembrane</keyword>
<keyword evidence="1" id="KW-1133">Transmembrane helix</keyword>
<name>A0AA37XH90_9MICO</name>
<dbReference type="Proteomes" id="UP001157161">
    <property type="component" value="Unassembled WGS sequence"/>
</dbReference>
<organism evidence="2 3">
    <name type="scientific">Litorihabitans aurantiacus</name>
    <dbReference type="NCBI Taxonomy" id="1930061"/>
    <lineage>
        <taxon>Bacteria</taxon>
        <taxon>Bacillati</taxon>
        <taxon>Actinomycetota</taxon>
        <taxon>Actinomycetes</taxon>
        <taxon>Micrococcales</taxon>
        <taxon>Beutenbergiaceae</taxon>
        <taxon>Litorihabitans</taxon>
    </lineage>
</organism>
<accession>A0AA37XH90</accession>
<keyword evidence="1" id="KW-0472">Membrane</keyword>
<protein>
    <submittedName>
        <fullName evidence="2">Uncharacterized protein</fullName>
    </submittedName>
</protein>
<feature type="transmembrane region" description="Helical" evidence="1">
    <location>
        <begin position="45"/>
        <end position="65"/>
    </location>
</feature>
<sequence>MWLEVVGWVGSGLVVWSLMQARVLRFRWMNLAGSAIAAGYNAWLEIWPFAAMNGIITVINVYWLIRLHREAHDAGVYEVVEVRPDDPWLRHVLRVHARDVATFHPSFALEDAGDGGAGADDRRRHAFLVVRRDETVGSVIVRDDGEGTAAVELDWVTPRFRDFTPGEFVHRGGGVFAGKGYRRIVWDDPAPGARDYLERMGFTPEGDGERGSRRWVRAVA</sequence>
<evidence type="ECO:0000313" key="2">
    <source>
        <dbReference type="EMBL" id="GMA32899.1"/>
    </source>
</evidence>
<evidence type="ECO:0000313" key="3">
    <source>
        <dbReference type="Proteomes" id="UP001157161"/>
    </source>
</evidence>
<dbReference type="InterPro" id="IPR016181">
    <property type="entry name" value="Acyl_CoA_acyltransferase"/>
</dbReference>
<dbReference type="SUPFAM" id="SSF55729">
    <property type="entry name" value="Acyl-CoA N-acyltransferases (Nat)"/>
    <property type="match status" value="1"/>
</dbReference>
<dbReference type="EMBL" id="BSUM01000001">
    <property type="protein sequence ID" value="GMA32899.1"/>
    <property type="molecule type" value="Genomic_DNA"/>
</dbReference>
<keyword evidence="3" id="KW-1185">Reference proteome</keyword>
<gene>
    <name evidence="2" type="ORF">GCM10025875_28910</name>
</gene>
<reference evidence="2" key="2">
    <citation type="submission" date="2023-02" db="EMBL/GenBank/DDBJ databases">
        <authorList>
            <person name="Sun Q."/>
            <person name="Mori K."/>
        </authorList>
    </citation>
    <scope>NUCLEOTIDE SEQUENCE</scope>
    <source>
        <strain evidence="2">NBRC 112290</strain>
    </source>
</reference>
<dbReference type="AlphaFoldDB" id="A0AA37XH90"/>
<comment type="caution">
    <text evidence="2">The sequence shown here is derived from an EMBL/GenBank/DDBJ whole genome shotgun (WGS) entry which is preliminary data.</text>
</comment>